<evidence type="ECO:0000313" key="2">
    <source>
        <dbReference type="EMBL" id="KIS21718.1"/>
    </source>
</evidence>
<accession>A0A0D0ZS98</accession>
<evidence type="ECO:0000313" key="3">
    <source>
        <dbReference type="Proteomes" id="UP000032250"/>
    </source>
</evidence>
<dbReference type="EMBL" id="JXSU01000010">
    <property type="protein sequence ID" value="KIS21718.1"/>
    <property type="molecule type" value="Genomic_DNA"/>
</dbReference>
<comment type="caution">
    <text evidence="2">The sequence shown here is derived from an EMBL/GenBank/DDBJ whole genome shotgun (WGS) entry which is preliminary data.</text>
</comment>
<sequence length="359" mass="41246">MYKIIILIAVSFALLILGYYYSIIKQGRFSLKRTNIGKCAIKIAPKKNTKEYLKDIKLLQKSLLNIDLISFYSLKIVTIIVVSMFAILIFSTNTILSQEKIYNNVIYPEYAKTSIYNNPTVRKGNIKLVTKYIKNIDDKNSADAKIQVILIKQGGISPQDAPKVSAVVTNDLAKINHLYSLKRLLLYLIIVISSFFIPDIILFTIANIRKEEIKKEELYLINLLAVIGSNLNITAQGLMTILTNNAKYLKPLLEKFQMAYYMNRDEAYNLFMLDKDKQAINKIITLLRQIEDSNKELALNNIKKYNENIDKIRKLEYQNKMENKEGLILLLFTIGTVLLMMLIVNFAVSSVNQVQNMKF</sequence>
<keyword evidence="1" id="KW-1133">Transmembrane helix</keyword>
<dbReference type="PATRIC" id="fig|1379739.3.peg.239"/>
<organism evidence="2 3">
    <name type="scientific">Clostridium botulinum B2 450</name>
    <dbReference type="NCBI Taxonomy" id="1379739"/>
    <lineage>
        <taxon>Bacteria</taxon>
        <taxon>Bacillati</taxon>
        <taxon>Bacillota</taxon>
        <taxon>Clostridia</taxon>
        <taxon>Eubacteriales</taxon>
        <taxon>Clostridiaceae</taxon>
        <taxon>Clostridium</taxon>
    </lineage>
</organism>
<protein>
    <submittedName>
        <fullName evidence="2">Uncharacterized protein</fullName>
    </submittedName>
</protein>
<feature type="transmembrane region" description="Helical" evidence="1">
    <location>
        <begin position="218"/>
        <end position="242"/>
    </location>
</feature>
<keyword evidence="1" id="KW-0472">Membrane</keyword>
<dbReference type="AlphaFoldDB" id="A0A0D0ZS98"/>
<reference evidence="2 3" key="1">
    <citation type="submission" date="2014-06" db="EMBL/GenBank/DDBJ databases">
        <title>Genome characterization of distinct group I Clostridium botulinum lineages.</title>
        <authorList>
            <person name="Giordani F."/>
            <person name="Anselmo A."/>
            <person name="Fillo S."/>
            <person name="Palozzi A.M."/>
            <person name="Fortunato A."/>
            <person name="Gentile B."/>
            <person name="Ciammaruconi A."/>
            <person name="Anniballi F."/>
            <person name="De Medici D."/>
            <person name="Lista F."/>
        </authorList>
    </citation>
    <scope>NUCLEOTIDE SEQUENCE [LARGE SCALE GENOMIC DNA]</scope>
    <source>
        <strain evidence="2 3">B2 450</strain>
        <plasmid evidence="2">p_B2_450</plasmid>
    </source>
</reference>
<keyword evidence="1" id="KW-0812">Transmembrane</keyword>
<proteinExistence type="predicted"/>
<dbReference type="HOGENOM" id="CLU_770979_0_0_9"/>
<feature type="transmembrane region" description="Helical" evidence="1">
    <location>
        <begin position="5"/>
        <end position="24"/>
    </location>
</feature>
<feature type="transmembrane region" description="Helical" evidence="1">
    <location>
        <begin position="184"/>
        <end position="206"/>
    </location>
</feature>
<dbReference type="RefSeq" id="WP_043032772.1">
    <property type="nucleotide sequence ID" value="NZ_JXSU01000010.1"/>
</dbReference>
<feature type="transmembrane region" description="Helical" evidence="1">
    <location>
        <begin position="69"/>
        <end position="90"/>
    </location>
</feature>
<geneLocation type="plasmid" evidence="2">
    <name>p_B2_450</name>
</geneLocation>
<feature type="transmembrane region" description="Helical" evidence="1">
    <location>
        <begin position="327"/>
        <end position="348"/>
    </location>
</feature>
<name>A0A0D0ZS98_CLOBO</name>
<dbReference type="OrthoDB" id="10010611at2"/>
<dbReference type="Proteomes" id="UP000032250">
    <property type="component" value="Unassembled WGS sequence"/>
</dbReference>
<gene>
    <name evidence="2" type="ORF">N495_20210</name>
</gene>
<keyword evidence="2" id="KW-0614">Plasmid</keyword>
<evidence type="ECO:0000256" key="1">
    <source>
        <dbReference type="SAM" id="Phobius"/>
    </source>
</evidence>